<protein>
    <submittedName>
        <fullName evidence="2">Uncharacterized protein</fullName>
    </submittedName>
</protein>
<proteinExistence type="predicted"/>
<keyword evidence="1" id="KW-0812">Transmembrane</keyword>
<feature type="transmembrane region" description="Helical" evidence="1">
    <location>
        <begin position="42"/>
        <end position="59"/>
    </location>
</feature>
<keyword evidence="1" id="KW-1133">Transmembrane helix</keyword>
<name>A0A371IPI8_9FIRM</name>
<dbReference type="OrthoDB" id="1935330at2"/>
<dbReference type="AlphaFoldDB" id="A0A371IPI8"/>
<keyword evidence="1" id="KW-0472">Membrane</keyword>
<dbReference type="Proteomes" id="UP000243494">
    <property type="component" value="Unassembled WGS sequence"/>
</dbReference>
<organism evidence="2 3">
    <name type="scientific">Romboutsia maritimum</name>
    <dbReference type="NCBI Taxonomy" id="2020948"/>
    <lineage>
        <taxon>Bacteria</taxon>
        <taxon>Bacillati</taxon>
        <taxon>Bacillota</taxon>
        <taxon>Clostridia</taxon>
        <taxon>Peptostreptococcales</taxon>
        <taxon>Peptostreptococcaceae</taxon>
        <taxon>Romboutsia</taxon>
    </lineage>
</organism>
<dbReference type="RefSeq" id="WP_095405404.1">
    <property type="nucleotide sequence ID" value="NZ_NOJZ02000076.1"/>
</dbReference>
<comment type="caution">
    <text evidence="2">The sequence shown here is derived from an EMBL/GenBank/DDBJ whole genome shotgun (WGS) entry which is preliminary data.</text>
</comment>
<dbReference type="EMBL" id="NOJZ02000076">
    <property type="protein sequence ID" value="RDY22395.1"/>
    <property type="molecule type" value="Genomic_DNA"/>
</dbReference>
<accession>A0A371IPI8</accession>
<gene>
    <name evidence="2" type="ORF">CHF27_013715</name>
</gene>
<feature type="transmembrane region" description="Helical" evidence="1">
    <location>
        <begin position="79"/>
        <end position="97"/>
    </location>
</feature>
<keyword evidence="3" id="KW-1185">Reference proteome</keyword>
<evidence type="ECO:0000313" key="2">
    <source>
        <dbReference type="EMBL" id="RDY22395.1"/>
    </source>
</evidence>
<evidence type="ECO:0000313" key="3">
    <source>
        <dbReference type="Proteomes" id="UP000243494"/>
    </source>
</evidence>
<sequence>MNLKKYKSYTFAEYRMIQNEDLKIVDKMIAHIKKNKKNYKRLVILVAIVLLNDTSIIFADTNLAAIDTLGSKMLEVVRVVGYWYSVIMCSVESIKAAMNGTTNNITSIIFKYSLLFGTFYFVPTIFDMIKTVF</sequence>
<reference evidence="2 3" key="1">
    <citation type="journal article" date="2017" name="Genome Announc.">
        <title>Draft Genome Sequence of Romboutsia maritimum sp. nov. Strain CCRI-22766(T), Isolated from Coastal Estuarine Mud.</title>
        <authorList>
            <person name="Maheux A.F."/>
            <person name="Boudreau D.K."/>
            <person name="Berube E."/>
            <person name="Boissinot M."/>
            <person name="Raymond F."/>
            <person name="Brodeur S."/>
            <person name="Corbeil J."/>
            <person name="Brightwell G."/>
            <person name="Broda D."/>
            <person name="Omar R.F."/>
            <person name="Bergeron M.G."/>
        </authorList>
    </citation>
    <scope>NUCLEOTIDE SEQUENCE [LARGE SCALE GENOMIC DNA]</scope>
    <source>
        <strain evidence="2 3">CCRI-22766</strain>
    </source>
</reference>
<evidence type="ECO:0000256" key="1">
    <source>
        <dbReference type="SAM" id="Phobius"/>
    </source>
</evidence>
<feature type="transmembrane region" description="Helical" evidence="1">
    <location>
        <begin position="109"/>
        <end position="129"/>
    </location>
</feature>